<dbReference type="InterPro" id="IPR036264">
    <property type="entry name" value="Bact_exopeptidase_dim_dom"/>
</dbReference>
<comment type="cofactor">
    <cofactor evidence="1">
        <name>Co(2+)</name>
        <dbReference type="ChEBI" id="CHEBI:48828"/>
    </cofactor>
</comment>
<dbReference type="NCBIfam" id="NF005306">
    <property type="entry name" value="PRK06837.1"/>
    <property type="match status" value="1"/>
</dbReference>
<comment type="similarity">
    <text evidence="3">Belongs to the peptidase M20A family.</text>
</comment>
<evidence type="ECO:0000256" key="3">
    <source>
        <dbReference type="ARBA" id="ARBA00006247"/>
    </source>
</evidence>
<dbReference type="CDD" id="cd03895">
    <property type="entry name" value="M20_ArgE_DapE-like"/>
    <property type="match status" value="1"/>
</dbReference>
<keyword evidence="10" id="KW-1185">Reference proteome</keyword>
<evidence type="ECO:0000256" key="2">
    <source>
        <dbReference type="ARBA" id="ARBA00001947"/>
    </source>
</evidence>
<dbReference type="SUPFAM" id="SSF55031">
    <property type="entry name" value="Bacterial exopeptidase dimerisation domain"/>
    <property type="match status" value="1"/>
</dbReference>
<proteinExistence type="inferred from homology"/>
<dbReference type="InterPro" id="IPR050072">
    <property type="entry name" value="Peptidase_M20A"/>
</dbReference>
<accession>A0ABQ4U1Z0</accession>
<dbReference type="EMBL" id="BPRB01000200">
    <property type="protein sequence ID" value="GJE61286.1"/>
    <property type="molecule type" value="Genomic_DNA"/>
</dbReference>
<evidence type="ECO:0000256" key="1">
    <source>
        <dbReference type="ARBA" id="ARBA00001941"/>
    </source>
</evidence>
<protein>
    <submittedName>
        <fullName evidence="9">Acetylornithine deacetylase</fullName>
    </submittedName>
</protein>
<evidence type="ECO:0000259" key="8">
    <source>
        <dbReference type="Pfam" id="PF07687"/>
    </source>
</evidence>
<dbReference type="InterPro" id="IPR011650">
    <property type="entry name" value="Peptidase_M20_dimer"/>
</dbReference>
<dbReference type="SUPFAM" id="SSF53187">
    <property type="entry name" value="Zn-dependent exopeptidases"/>
    <property type="match status" value="1"/>
</dbReference>
<dbReference type="Gene3D" id="3.40.630.10">
    <property type="entry name" value="Zn peptidases"/>
    <property type="match status" value="1"/>
</dbReference>
<sequence>MPLDPALSERIRASVAEGFAAQVAHTQALVRFASIRGQEGAIQDFVFETFRARGLATERFAMDRAALAAHPGGAKITDAHSEAPIVVGIHRPRGQAGRSLILQAHVDVVPPGPLDLWTHPPFEPVIDGDWLYGRGGADMKAGHAANLFALDALNRIGLQPAATVTVQSVVEEESTGNGALAAHLRGYRADAVLIPEPEEEMLVRANTGVLWFTVEVRGRPVHVREMGAGANAIDATYRVIGTLRDLEARWNADRAGRPHFSDAEHPINLNVGRIEGGDWASSVPAWCRIDCRIALYPGVGAADAAAEIEAAVADFARTDPFLSNTPPRVAFNGFFAEGYVLEASDAEAVLGWAHAQATGRALESFMSPCYLDARVHALYERVPALCYGPVSQNIHGFDERVSLASVQRVTTAMALFVAEWCGVEPVAGRGGVSV</sequence>
<reference evidence="9" key="1">
    <citation type="journal article" date="2021" name="Front. Microbiol.">
        <title>Comprehensive Comparative Genomics and Phenotyping of Methylobacterium Species.</title>
        <authorList>
            <person name="Alessa O."/>
            <person name="Ogura Y."/>
            <person name="Fujitani Y."/>
            <person name="Takami H."/>
            <person name="Hayashi T."/>
            <person name="Sahin N."/>
            <person name="Tani A."/>
        </authorList>
    </citation>
    <scope>NUCLEOTIDE SEQUENCE</scope>
    <source>
        <strain evidence="9">DSM 23632</strain>
    </source>
</reference>
<dbReference type="InterPro" id="IPR010182">
    <property type="entry name" value="ArgE/DapE"/>
</dbReference>
<comment type="caution">
    <text evidence="9">The sequence shown here is derived from an EMBL/GenBank/DDBJ whole genome shotgun (WGS) entry which is preliminary data.</text>
</comment>
<keyword evidence="7" id="KW-0170">Cobalt</keyword>
<comment type="cofactor">
    <cofactor evidence="2">
        <name>Zn(2+)</name>
        <dbReference type="ChEBI" id="CHEBI:29105"/>
    </cofactor>
</comment>
<evidence type="ECO:0000256" key="7">
    <source>
        <dbReference type="ARBA" id="ARBA00023285"/>
    </source>
</evidence>
<dbReference type="Pfam" id="PF07687">
    <property type="entry name" value="M20_dimer"/>
    <property type="match status" value="1"/>
</dbReference>
<evidence type="ECO:0000313" key="10">
    <source>
        <dbReference type="Proteomes" id="UP001055057"/>
    </source>
</evidence>
<dbReference type="Proteomes" id="UP001055057">
    <property type="component" value="Unassembled WGS sequence"/>
</dbReference>
<dbReference type="NCBIfam" id="TIGR01910">
    <property type="entry name" value="DapE-ArgE"/>
    <property type="match status" value="1"/>
</dbReference>
<dbReference type="PANTHER" id="PTHR43808:SF25">
    <property type="entry name" value="PEPTIDASE M20 DIMERISATION DOMAIN-CONTAINING PROTEIN"/>
    <property type="match status" value="1"/>
</dbReference>
<evidence type="ECO:0000313" key="9">
    <source>
        <dbReference type="EMBL" id="GJE61286.1"/>
    </source>
</evidence>
<keyword evidence="5" id="KW-0378">Hydrolase</keyword>
<dbReference type="Gene3D" id="3.30.70.360">
    <property type="match status" value="1"/>
</dbReference>
<name>A0ABQ4U1Z0_9HYPH</name>
<organism evidence="9 10">
    <name type="scientific">Methylobacterium trifolii</name>
    <dbReference type="NCBI Taxonomy" id="1003092"/>
    <lineage>
        <taxon>Bacteria</taxon>
        <taxon>Pseudomonadati</taxon>
        <taxon>Pseudomonadota</taxon>
        <taxon>Alphaproteobacteria</taxon>
        <taxon>Hyphomicrobiales</taxon>
        <taxon>Methylobacteriaceae</taxon>
        <taxon>Methylobacterium</taxon>
    </lineage>
</organism>
<dbReference type="RefSeq" id="WP_238183855.1">
    <property type="nucleotide sequence ID" value="NZ_BPRB01000200.1"/>
</dbReference>
<keyword evidence="4" id="KW-0479">Metal-binding</keyword>
<gene>
    <name evidence="9" type="primary">argE_2</name>
    <name evidence="9" type="ORF">MPOCJGCO_3407</name>
</gene>
<evidence type="ECO:0000256" key="5">
    <source>
        <dbReference type="ARBA" id="ARBA00022801"/>
    </source>
</evidence>
<dbReference type="Pfam" id="PF01546">
    <property type="entry name" value="Peptidase_M20"/>
    <property type="match status" value="1"/>
</dbReference>
<reference evidence="9" key="2">
    <citation type="submission" date="2021-08" db="EMBL/GenBank/DDBJ databases">
        <authorList>
            <person name="Tani A."/>
            <person name="Ola A."/>
            <person name="Ogura Y."/>
            <person name="Katsura K."/>
            <person name="Hayashi T."/>
        </authorList>
    </citation>
    <scope>NUCLEOTIDE SEQUENCE</scope>
    <source>
        <strain evidence="9">DSM 23632</strain>
    </source>
</reference>
<evidence type="ECO:0000256" key="6">
    <source>
        <dbReference type="ARBA" id="ARBA00022833"/>
    </source>
</evidence>
<keyword evidence="6" id="KW-0862">Zinc</keyword>
<dbReference type="InterPro" id="IPR033687">
    <property type="entry name" value="YodQ-like"/>
</dbReference>
<feature type="domain" description="Peptidase M20 dimerisation" evidence="8">
    <location>
        <begin position="205"/>
        <end position="317"/>
    </location>
</feature>
<dbReference type="PANTHER" id="PTHR43808">
    <property type="entry name" value="ACETYLORNITHINE DEACETYLASE"/>
    <property type="match status" value="1"/>
</dbReference>
<dbReference type="InterPro" id="IPR002933">
    <property type="entry name" value="Peptidase_M20"/>
</dbReference>
<evidence type="ECO:0000256" key="4">
    <source>
        <dbReference type="ARBA" id="ARBA00022723"/>
    </source>
</evidence>